<sequence>MGHVNERAQEAFKTLLSRYSEDTYFYLARNYLGKLQSPFHKPQLTTKLCQLFSQESMVQKTLSMLDSFDQVILSLLATFGSLTVEQITSLLKGTFSYGNLLRRVGNLQERMILLSDAGRLVFNPLLEDQLLQYCSLRPLCGEEEHHCVEAPYCSTEFLRGFFSLVAKEGKCIYHEGISQHFPTYERDRLKEMYQALGEYLTEMGVLVRDARRCTLDWQKAEALLSLSDYQLLCLLLSRNLEGTAPLEFANALLSTLQTLGGCDTTALKLLIKGFCLRYQVAYTATLLNELSTWGVLTLDENWQVSAISGIQERTALLIDSDQTISYQGNCPAGDILYRFAYLEVLDHQRTYHITKESMLGAFDSSLDYPTIKEYLETNSARGMNMSLLKQFEMLSERYQNITIYDGMVLSCDQRTANLIHNLPSLSEHRLVTLSPTIFIMRRDSEDIWRQVLKHAGQLVGATKSFDRIEILEKKELPILRDRIGKAKTLSQFTPLACHPLKPVAKAFLDESLRQAIAKADLSKAEREDLEHRFQSRTILLPSQIVPQVLNPILEAGGFDYQGKVSLCKQAAGKKDILLELQLPDQELIVQALELAFTPQKEALLKAAVMPSMEVKILPVSKLFLIRLVRFHFA</sequence>
<evidence type="ECO:0000313" key="1">
    <source>
        <dbReference type="EMBL" id="RFU94160.1"/>
    </source>
</evidence>
<keyword evidence="2" id="KW-1185">Reference proteome</keyword>
<comment type="caution">
    <text evidence="1">The sequence shown here is derived from an EMBL/GenBank/DDBJ whole genome shotgun (WGS) entry which is preliminary data.</text>
</comment>
<accession>A0A372MG43</accession>
<evidence type="ECO:0008006" key="3">
    <source>
        <dbReference type="Google" id="ProtNLM"/>
    </source>
</evidence>
<reference evidence="2" key="1">
    <citation type="submission" date="2018-08" db="EMBL/GenBank/DDBJ databases">
        <authorList>
            <person name="Grouzdev D.S."/>
            <person name="Krutkina M.S."/>
        </authorList>
    </citation>
    <scope>NUCLEOTIDE SEQUENCE [LARGE SCALE GENOMIC DNA]</scope>
    <source>
        <strain evidence="2">4-11</strain>
    </source>
</reference>
<gene>
    <name evidence="1" type="ORF">DYP60_11185</name>
</gene>
<evidence type="ECO:0000313" key="2">
    <source>
        <dbReference type="Proteomes" id="UP000264002"/>
    </source>
</evidence>
<organism evidence="1 2">
    <name type="scientific">Sphaerochaeta halotolerans</name>
    <dbReference type="NCBI Taxonomy" id="2293840"/>
    <lineage>
        <taxon>Bacteria</taxon>
        <taxon>Pseudomonadati</taxon>
        <taxon>Spirochaetota</taxon>
        <taxon>Spirochaetia</taxon>
        <taxon>Spirochaetales</taxon>
        <taxon>Sphaerochaetaceae</taxon>
        <taxon>Sphaerochaeta</taxon>
    </lineage>
</organism>
<dbReference type="EMBL" id="QUWK01000012">
    <property type="protein sequence ID" value="RFU94160.1"/>
    <property type="molecule type" value="Genomic_DNA"/>
</dbReference>
<dbReference type="AlphaFoldDB" id="A0A372MG43"/>
<proteinExistence type="predicted"/>
<protein>
    <recommendedName>
        <fullName evidence="3">Helicase XPB/Ssl2 N-terminal domain-containing protein</fullName>
    </recommendedName>
</protein>
<reference evidence="1 2" key="2">
    <citation type="submission" date="2018-09" db="EMBL/GenBank/DDBJ databases">
        <title>Genome of Sphaerochaeta halotolerans strain 4-11.</title>
        <authorList>
            <person name="Nazina T.N."/>
            <person name="Sokolova D.S."/>
        </authorList>
    </citation>
    <scope>NUCLEOTIDE SEQUENCE [LARGE SCALE GENOMIC DNA]</scope>
    <source>
        <strain evidence="1 2">4-11</strain>
    </source>
</reference>
<name>A0A372MG43_9SPIR</name>
<dbReference type="Proteomes" id="UP000264002">
    <property type="component" value="Unassembled WGS sequence"/>
</dbReference>
<dbReference type="RefSeq" id="WP_133299337.1">
    <property type="nucleotide sequence ID" value="NZ_QUWK01000012.1"/>
</dbReference>